<reference evidence="1" key="1">
    <citation type="submission" date="2020-04" db="EMBL/GenBank/DDBJ databases">
        <authorList>
            <person name="Chiriac C."/>
            <person name="Salcher M."/>
            <person name="Ghai R."/>
            <person name="Kavagutti S V."/>
        </authorList>
    </citation>
    <scope>NUCLEOTIDE SEQUENCE</scope>
</reference>
<name>A0A6J5LFE8_9CAUD</name>
<evidence type="ECO:0000313" key="1">
    <source>
        <dbReference type="EMBL" id="CAB4133408.1"/>
    </source>
</evidence>
<dbReference type="EMBL" id="LR796270">
    <property type="protein sequence ID" value="CAB4133408.1"/>
    <property type="molecule type" value="Genomic_DNA"/>
</dbReference>
<accession>A0A6J5LFE8</accession>
<protein>
    <submittedName>
        <fullName evidence="1">Uncharacterized protein</fullName>
    </submittedName>
</protein>
<organism evidence="1">
    <name type="scientific">uncultured Caudovirales phage</name>
    <dbReference type="NCBI Taxonomy" id="2100421"/>
    <lineage>
        <taxon>Viruses</taxon>
        <taxon>Duplodnaviria</taxon>
        <taxon>Heunggongvirae</taxon>
        <taxon>Uroviricota</taxon>
        <taxon>Caudoviricetes</taxon>
        <taxon>Peduoviridae</taxon>
        <taxon>Maltschvirus</taxon>
        <taxon>Maltschvirus maltsch</taxon>
    </lineage>
</organism>
<gene>
    <name evidence="1" type="ORF">UFOVP250_166</name>
</gene>
<sequence>MVSIMDIKIIKVKSKINGEVLLTSLDWPERLIDGVAFVAVKYKVTDTIPNWMRKDNIEYLK</sequence>
<proteinExistence type="predicted"/>